<reference evidence="3" key="2">
    <citation type="submission" date="2024-06" db="EMBL/GenBank/DDBJ databases">
        <title>Micromonospora mangrovi CCTCC AA 2012012 genome sequences.</title>
        <authorList>
            <person name="Gao J."/>
        </authorList>
    </citation>
    <scope>NUCLEOTIDE SEQUENCE</scope>
    <source>
        <strain evidence="3">CCTCC AA 2012012</strain>
    </source>
</reference>
<dbReference type="EMBL" id="CP159342">
    <property type="protein sequence ID" value="XCH72163.1"/>
    <property type="molecule type" value="Genomic_DNA"/>
</dbReference>
<sequence>MKPGPLPSVDVPGPGGSTDRPRATPRPDRIETTPGPDEPLAVVAAGPAGAGRREVLAALLELEPGMLAVPAGSCLVVNHARVPTRAAYVPGYRQPHSYGADPLAAGPALARPPRRVELSLPDPLLRHFAVLDTPDTGALGVAGGRILLDAVRRAGALLFVISADQAFTAAELHLLTEISRAPVEVVFAVTPGANGWPTGPDGAGPGEAGAPGRGGPPAPRGVTRRVDPVEVCVAAHRAALLAAVPGLAGARWHPVRPAEHAALRRALVGWAADEGLRRASAEPPVPAGAHGRVNVLPGLDPGDLVEGLDRQARSCARRIRQHLALELANIHLRVVQEIVFGVGCAGLPQLLDGEMAALSLLATAQCDEAVRGIVDDAAARVFGAPLAEGVRRRITQAVRWGLGDHPSGRELDRVLLVTSTAGVAGLSGTGAMEALECFPGATRDEVLPPVGVALSGGCWQHWRSPGNEDPNSARSWAQRALREVELELCREVSRRFEVIRLSLGAVLTDAVDHGILLA</sequence>
<feature type="compositionally biased region" description="Basic and acidic residues" evidence="1">
    <location>
        <begin position="19"/>
        <end position="31"/>
    </location>
</feature>
<feature type="compositionally biased region" description="Gly residues" evidence="1">
    <location>
        <begin position="201"/>
        <end position="213"/>
    </location>
</feature>
<reference evidence="2" key="1">
    <citation type="submission" date="2024-01" db="EMBL/GenBank/DDBJ databases">
        <title>The genome sequence of Micromonospora mangrovi CCTCC AA 2012012.</title>
        <authorList>
            <person name="Gao J."/>
        </authorList>
    </citation>
    <scope>NUCLEOTIDE SEQUENCE</scope>
    <source>
        <strain evidence="2">CCTCC AA 2012012</strain>
    </source>
</reference>
<feature type="region of interest" description="Disordered" evidence="1">
    <location>
        <begin position="196"/>
        <end position="223"/>
    </location>
</feature>
<accession>A0AAU8HAN2</accession>
<name>A0AAU8HAN2_9ACTN</name>
<proteinExistence type="predicted"/>
<protein>
    <submittedName>
        <fullName evidence="3">Uncharacterized protein</fullName>
    </submittedName>
</protein>
<evidence type="ECO:0000313" key="3">
    <source>
        <dbReference type="EMBL" id="XCH72163.1"/>
    </source>
</evidence>
<evidence type="ECO:0000256" key="1">
    <source>
        <dbReference type="SAM" id="MobiDB-lite"/>
    </source>
</evidence>
<evidence type="ECO:0000313" key="2">
    <source>
        <dbReference type="EMBL" id="XBP91465.1"/>
    </source>
</evidence>
<dbReference type="AlphaFoldDB" id="A0AAU8HAN2"/>
<dbReference type="EMBL" id="CP157762">
    <property type="protein sequence ID" value="XBP91465.1"/>
    <property type="molecule type" value="Genomic_DNA"/>
</dbReference>
<gene>
    <name evidence="3" type="ORF">ABUL08_17630</name>
    <name evidence="2" type="ORF">VK199_17565</name>
</gene>
<organism evidence="3">
    <name type="scientific">Micromonospora sp. CCTCC AA 2012012</name>
    <dbReference type="NCBI Taxonomy" id="3111921"/>
    <lineage>
        <taxon>Bacteria</taxon>
        <taxon>Bacillati</taxon>
        <taxon>Actinomycetota</taxon>
        <taxon>Actinomycetes</taxon>
        <taxon>Micromonosporales</taxon>
        <taxon>Micromonosporaceae</taxon>
        <taxon>Micromonospora</taxon>
    </lineage>
</organism>
<feature type="region of interest" description="Disordered" evidence="1">
    <location>
        <begin position="1"/>
        <end position="40"/>
    </location>
</feature>
<dbReference type="RefSeq" id="WP_350931003.1">
    <property type="nucleotide sequence ID" value="NZ_CP157762.1"/>
</dbReference>